<dbReference type="Proteomes" id="UP000317663">
    <property type="component" value="Unassembled WGS sequence"/>
</dbReference>
<keyword evidence="2" id="KW-1185">Reference proteome</keyword>
<proteinExistence type="predicted"/>
<name>A0A502GL31_9GAMM</name>
<sequence>MTLLRNEYEYRTWMEREFFGIADDSLSVFEPDELERELLHQMPEQFPCIALIVKGPSPYEPEAVKFISRSQVEEWAKAMGMIN</sequence>
<protein>
    <submittedName>
        <fullName evidence="1">Uncharacterized protein</fullName>
    </submittedName>
</protein>
<organism evidence="1 2">
    <name type="scientific">Ewingella americana</name>
    <dbReference type="NCBI Taxonomy" id="41202"/>
    <lineage>
        <taxon>Bacteria</taxon>
        <taxon>Pseudomonadati</taxon>
        <taxon>Pseudomonadota</taxon>
        <taxon>Gammaproteobacteria</taxon>
        <taxon>Enterobacterales</taxon>
        <taxon>Yersiniaceae</taxon>
        <taxon>Ewingella</taxon>
    </lineage>
</organism>
<dbReference type="OrthoDB" id="6505788at2"/>
<gene>
    <name evidence="1" type="ORF">EAH77_08775</name>
</gene>
<reference evidence="1 2" key="1">
    <citation type="journal article" date="2019" name="Environ. Microbiol.">
        <title>Species interactions and distinct microbial communities in high Arctic permafrost affected cryosols are associated with the CH4 and CO2 gas fluxes.</title>
        <authorList>
            <person name="Altshuler I."/>
            <person name="Hamel J."/>
            <person name="Turney S."/>
            <person name="Magnuson E."/>
            <person name="Levesque R."/>
            <person name="Greer C."/>
            <person name="Whyte L.G."/>
        </authorList>
    </citation>
    <scope>NUCLEOTIDE SEQUENCE [LARGE SCALE GENOMIC DNA]</scope>
    <source>
        <strain evidence="1 2">E4</strain>
    </source>
</reference>
<dbReference type="EMBL" id="RCZD01000004">
    <property type="protein sequence ID" value="TPG62574.1"/>
    <property type="molecule type" value="Genomic_DNA"/>
</dbReference>
<evidence type="ECO:0000313" key="1">
    <source>
        <dbReference type="EMBL" id="TPG62574.1"/>
    </source>
</evidence>
<evidence type="ECO:0000313" key="2">
    <source>
        <dbReference type="Proteomes" id="UP000317663"/>
    </source>
</evidence>
<dbReference type="RefSeq" id="WP_140471754.1">
    <property type="nucleotide sequence ID" value="NZ_RCZD01000004.1"/>
</dbReference>
<accession>A0A502GL31</accession>
<comment type="caution">
    <text evidence="1">The sequence shown here is derived from an EMBL/GenBank/DDBJ whole genome shotgun (WGS) entry which is preliminary data.</text>
</comment>
<dbReference type="AlphaFoldDB" id="A0A502GL31"/>